<dbReference type="GO" id="GO:0009055">
    <property type="term" value="F:electron transfer activity"/>
    <property type="evidence" value="ECO:0007669"/>
    <property type="project" value="UniProtKB-UniRule"/>
</dbReference>
<dbReference type="PANTHER" id="PTHR36923">
    <property type="entry name" value="FERREDOXIN"/>
    <property type="match status" value="1"/>
</dbReference>
<dbReference type="PRINTS" id="PR00352">
    <property type="entry name" value="3FE4SFRDOXIN"/>
</dbReference>
<feature type="domain" description="4Fe-4S ferredoxin-type" evidence="7">
    <location>
        <begin position="1"/>
        <end position="29"/>
    </location>
</feature>
<dbReference type="PROSITE" id="PS00198">
    <property type="entry name" value="4FE4S_FER_1"/>
    <property type="match status" value="1"/>
</dbReference>
<dbReference type="InterPro" id="IPR017896">
    <property type="entry name" value="4Fe4S_Fe-S-bd"/>
</dbReference>
<dbReference type="InterPro" id="IPR051269">
    <property type="entry name" value="Fe-S_cluster_ET"/>
</dbReference>
<keyword evidence="1 6" id="KW-0813">Transport</keyword>
<organism evidence="8 9">
    <name type="scientific">Selenomonas ruminantium</name>
    <dbReference type="NCBI Taxonomy" id="971"/>
    <lineage>
        <taxon>Bacteria</taxon>
        <taxon>Bacillati</taxon>
        <taxon>Bacillota</taxon>
        <taxon>Negativicutes</taxon>
        <taxon>Selenomonadales</taxon>
        <taxon>Selenomonadaceae</taxon>
        <taxon>Selenomonas</taxon>
    </lineage>
</organism>
<dbReference type="Gene3D" id="3.30.70.20">
    <property type="match status" value="1"/>
</dbReference>
<evidence type="ECO:0000259" key="7">
    <source>
        <dbReference type="PROSITE" id="PS51379"/>
    </source>
</evidence>
<dbReference type="PROSITE" id="PS51379">
    <property type="entry name" value="4FE4S_FER_2"/>
    <property type="match status" value="1"/>
</dbReference>
<dbReference type="SUPFAM" id="SSF54862">
    <property type="entry name" value="4Fe-4S ferredoxins"/>
    <property type="match status" value="1"/>
</dbReference>
<dbReference type="GO" id="GO:0005506">
    <property type="term" value="F:iron ion binding"/>
    <property type="evidence" value="ECO:0007669"/>
    <property type="project" value="UniProtKB-UniRule"/>
</dbReference>
<evidence type="ECO:0000256" key="1">
    <source>
        <dbReference type="ARBA" id="ARBA00022448"/>
    </source>
</evidence>
<name>A0A1M6SWL3_SELRU</name>
<dbReference type="Proteomes" id="UP000184263">
    <property type="component" value="Unassembled WGS sequence"/>
</dbReference>
<proteinExistence type="predicted"/>
<dbReference type="AlphaFoldDB" id="A0A1M6SWL3"/>
<evidence type="ECO:0000313" key="9">
    <source>
        <dbReference type="Proteomes" id="UP000184263"/>
    </source>
</evidence>
<evidence type="ECO:0000256" key="6">
    <source>
        <dbReference type="RuleBase" id="RU368020"/>
    </source>
</evidence>
<dbReference type="GO" id="GO:0051536">
    <property type="term" value="F:iron-sulfur cluster binding"/>
    <property type="evidence" value="ECO:0007669"/>
    <property type="project" value="UniProtKB-KW"/>
</dbReference>
<dbReference type="EMBL" id="FRBC01000005">
    <property type="protein sequence ID" value="SHK49111.1"/>
    <property type="molecule type" value="Genomic_DNA"/>
</dbReference>
<evidence type="ECO:0000256" key="2">
    <source>
        <dbReference type="ARBA" id="ARBA00022723"/>
    </source>
</evidence>
<keyword evidence="2 6" id="KW-0479">Metal-binding</keyword>
<sequence length="61" mass="6271">MKGYVDKNICVACGMCADGCPEGFRMGADGLAEGFQDLPAEALEDAQQVAADCPVGAIFIS</sequence>
<accession>A0A1M6SWL3</accession>
<keyword evidence="4 6" id="KW-0408">Iron</keyword>
<keyword evidence="5 6" id="KW-0411">Iron-sulfur</keyword>
<dbReference type="Pfam" id="PF13370">
    <property type="entry name" value="Fer4_13"/>
    <property type="match status" value="1"/>
</dbReference>
<protein>
    <recommendedName>
        <fullName evidence="6">Ferredoxin</fullName>
    </recommendedName>
</protein>
<evidence type="ECO:0000256" key="4">
    <source>
        <dbReference type="ARBA" id="ARBA00023004"/>
    </source>
</evidence>
<dbReference type="InterPro" id="IPR001080">
    <property type="entry name" value="3Fe4S_ferredoxin"/>
</dbReference>
<gene>
    <name evidence="8" type="ORF">SAMN05216582_105119</name>
</gene>
<keyword evidence="3 6" id="KW-0249">Electron transport</keyword>
<reference evidence="8 9" key="1">
    <citation type="submission" date="2016-11" db="EMBL/GenBank/DDBJ databases">
        <authorList>
            <person name="Jaros S."/>
            <person name="Januszkiewicz K."/>
            <person name="Wedrychowicz H."/>
        </authorList>
    </citation>
    <scope>NUCLEOTIDE SEQUENCE [LARGE SCALE GENOMIC DNA]</scope>
    <source>
        <strain evidence="8 9">HD4</strain>
    </source>
</reference>
<dbReference type="PANTHER" id="PTHR36923:SF3">
    <property type="entry name" value="FERREDOXIN"/>
    <property type="match status" value="1"/>
</dbReference>
<comment type="function">
    <text evidence="6">Ferredoxins are iron-sulfur proteins that transfer electrons in a wide variety of metabolic reactions.</text>
</comment>
<evidence type="ECO:0000256" key="3">
    <source>
        <dbReference type="ARBA" id="ARBA00022982"/>
    </source>
</evidence>
<evidence type="ECO:0000256" key="5">
    <source>
        <dbReference type="ARBA" id="ARBA00023014"/>
    </source>
</evidence>
<dbReference type="OrthoDB" id="9803319at2"/>
<evidence type="ECO:0000313" key="8">
    <source>
        <dbReference type="EMBL" id="SHK49111.1"/>
    </source>
</evidence>
<dbReference type="InterPro" id="IPR017900">
    <property type="entry name" value="4Fe4S_Fe_S_CS"/>
</dbReference>